<evidence type="ECO:0000313" key="2">
    <source>
        <dbReference type="Proteomes" id="UP000266861"/>
    </source>
</evidence>
<dbReference type="Proteomes" id="UP000266861">
    <property type="component" value="Unassembled WGS sequence"/>
</dbReference>
<organism evidence="1 2">
    <name type="scientific">Diversispora epigaea</name>
    <dbReference type="NCBI Taxonomy" id="1348612"/>
    <lineage>
        <taxon>Eukaryota</taxon>
        <taxon>Fungi</taxon>
        <taxon>Fungi incertae sedis</taxon>
        <taxon>Mucoromycota</taxon>
        <taxon>Glomeromycotina</taxon>
        <taxon>Glomeromycetes</taxon>
        <taxon>Diversisporales</taxon>
        <taxon>Diversisporaceae</taxon>
        <taxon>Diversispora</taxon>
    </lineage>
</organism>
<accession>A0A397IAK3</accession>
<evidence type="ECO:0000313" key="1">
    <source>
        <dbReference type="EMBL" id="RHZ71867.1"/>
    </source>
</evidence>
<keyword evidence="2" id="KW-1185">Reference proteome</keyword>
<dbReference type="EMBL" id="PQFF01000231">
    <property type="protein sequence ID" value="RHZ71867.1"/>
    <property type="molecule type" value="Genomic_DNA"/>
</dbReference>
<reference evidence="1 2" key="1">
    <citation type="submission" date="2018-08" db="EMBL/GenBank/DDBJ databases">
        <title>Genome and evolution of the arbuscular mycorrhizal fungus Diversispora epigaea (formerly Glomus versiforme) and its bacterial endosymbionts.</title>
        <authorList>
            <person name="Sun X."/>
            <person name="Fei Z."/>
            <person name="Harrison M."/>
        </authorList>
    </citation>
    <scope>NUCLEOTIDE SEQUENCE [LARGE SCALE GENOMIC DNA]</scope>
    <source>
        <strain evidence="1 2">IT104</strain>
    </source>
</reference>
<dbReference type="AlphaFoldDB" id="A0A397IAK3"/>
<sequence>MLYYECGKGEIENSKHKCPQSSQEIIKVPEMYVQDPLPINSNSIIKYEINGKMLEY</sequence>
<protein>
    <submittedName>
        <fullName evidence="1">Uncharacterized protein</fullName>
    </submittedName>
</protein>
<gene>
    <name evidence="1" type="ORF">Glove_251g45</name>
</gene>
<name>A0A397IAK3_9GLOM</name>
<proteinExistence type="predicted"/>
<comment type="caution">
    <text evidence="1">The sequence shown here is derived from an EMBL/GenBank/DDBJ whole genome shotgun (WGS) entry which is preliminary data.</text>
</comment>